<evidence type="ECO:0000313" key="3">
    <source>
        <dbReference type="Proteomes" id="UP000017837"/>
    </source>
</evidence>
<comment type="caution">
    <text evidence="2">The sequence shown here is derived from an EMBL/GenBank/DDBJ whole genome shotgun (WGS) entry which is preliminary data.</text>
</comment>
<dbReference type="InterPro" id="IPR001584">
    <property type="entry name" value="Integrase_cat-core"/>
</dbReference>
<dbReference type="Gene3D" id="3.30.420.10">
    <property type="entry name" value="Ribonuclease H-like superfamily/Ribonuclease H"/>
    <property type="match status" value="1"/>
</dbReference>
<protein>
    <recommendedName>
        <fullName evidence="1">Integrase catalytic domain-containing protein</fullName>
    </recommendedName>
</protein>
<dbReference type="InterPro" id="IPR036397">
    <property type="entry name" value="RNaseH_sf"/>
</dbReference>
<dbReference type="OrthoDB" id="9803878at2"/>
<dbReference type="InterPro" id="IPR050900">
    <property type="entry name" value="Transposase_IS3/IS150/IS904"/>
</dbReference>
<evidence type="ECO:0000259" key="1">
    <source>
        <dbReference type="Pfam" id="PF00665"/>
    </source>
</evidence>
<sequence length="82" mass="9541">MTIDRVNQAWATDITYIPMKRGFAYVCTILDWASRRALAWDVSISMEADFCVRILDQTLSRCSRAEIFNTVHPFDVYWSPFG</sequence>
<dbReference type="GO" id="GO:0015074">
    <property type="term" value="P:DNA integration"/>
    <property type="evidence" value="ECO:0007669"/>
    <property type="project" value="InterPro"/>
</dbReference>
<dbReference type="AlphaFoldDB" id="V4P0S5"/>
<dbReference type="GO" id="GO:0003676">
    <property type="term" value="F:nucleic acid binding"/>
    <property type="evidence" value="ECO:0007669"/>
    <property type="project" value="InterPro"/>
</dbReference>
<evidence type="ECO:0000313" key="2">
    <source>
        <dbReference type="EMBL" id="ESQ81726.1"/>
    </source>
</evidence>
<accession>V4P0S5</accession>
<keyword evidence="3" id="KW-1185">Reference proteome</keyword>
<dbReference type="PATRIC" id="fig|1121022.4.peg.4413"/>
<dbReference type="EMBL" id="AWGB01000084">
    <property type="protein sequence ID" value="ESQ81726.1"/>
    <property type="molecule type" value="Genomic_DNA"/>
</dbReference>
<reference evidence="2 3" key="1">
    <citation type="journal article" date="2014" name="Nature">
        <title>Sequential evolution of bacterial morphology by co-option of a developmental regulator.</title>
        <authorList>
            <person name="Jiang C."/>
            <person name="Brown P.J."/>
            <person name="Ducret A."/>
            <person name="Brun Y.V."/>
        </authorList>
    </citation>
    <scope>NUCLEOTIDE SEQUENCE [LARGE SCALE GENOMIC DNA]</scope>
    <source>
        <strain evidence="2 3">DSM 16100</strain>
    </source>
</reference>
<dbReference type="eggNOG" id="COG2801">
    <property type="taxonomic scope" value="Bacteria"/>
</dbReference>
<feature type="domain" description="Integrase catalytic" evidence="1">
    <location>
        <begin position="5"/>
        <end position="64"/>
    </location>
</feature>
<dbReference type="Proteomes" id="UP000017837">
    <property type="component" value="Unassembled WGS sequence"/>
</dbReference>
<organism evidence="2 3">
    <name type="scientific">Asticcacaulis benevestitus DSM 16100 = ATCC BAA-896</name>
    <dbReference type="NCBI Taxonomy" id="1121022"/>
    <lineage>
        <taxon>Bacteria</taxon>
        <taxon>Pseudomonadati</taxon>
        <taxon>Pseudomonadota</taxon>
        <taxon>Alphaproteobacteria</taxon>
        <taxon>Caulobacterales</taxon>
        <taxon>Caulobacteraceae</taxon>
        <taxon>Asticcacaulis</taxon>
    </lineage>
</organism>
<dbReference type="InterPro" id="IPR012337">
    <property type="entry name" value="RNaseH-like_sf"/>
</dbReference>
<gene>
    <name evidence="2" type="ORF">ABENE_21540</name>
</gene>
<proteinExistence type="predicted"/>
<dbReference type="Pfam" id="PF00665">
    <property type="entry name" value="rve"/>
    <property type="match status" value="1"/>
</dbReference>
<dbReference type="PANTHER" id="PTHR46889">
    <property type="entry name" value="TRANSPOSASE INSF FOR INSERTION SEQUENCE IS3B-RELATED"/>
    <property type="match status" value="1"/>
</dbReference>
<name>V4P0S5_9CAUL</name>
<dbReference type="SUPFAM" id="SSF53098">
    <property type="entry name" value="Ribonuclease H-like"/>
    <property type="match status" value="1"/>
</dbReference>